<comment type="caution">
    <text evidence="1">The sequence shown here is derived from an EMBL/GenBank/DDBJ whole genome shotgun (WGS) entry which is preliminary data.</text>
</comment>
<reference evidence="1" key="1">
    <citation type="journal article" date="2014" name="Front. Microbiol.">
        <title>High frequency of phylogenetically diverse reductive dehalogenase-homologous genes in deep subseafloor sedimentary metagenomes.</title>
        <authorList>
            <person name="Kawai M."/>
            <person name="Futagami T."/>
            <person name="Toyoda A."/>
            <person name="Takaki Y."/>
            <person name="Nishi S."/>
            <person name="Hori S."/>
            <person name="Arai W."/>
            <person name="Tsubouchi T."/>
            <person name="Morono Y."/>
            <person name="Uchiyama I."/>
            <person name="Ito T."/>
            <person name="Fujiyama A."/>
            <person name="Inagaki F."/>
            <person name="Takami H."/>
        </authorList>
    </citation>
    <scope>NUCLEOTIDE SEQUENCE</scope>
    <source>
        <strain evidence="1">Expedition CK06-06</strain>
    </source>
</reference>
<dbReference type="AlphaFoldDB" id="X1L7A4"/>
<dbReference type="EMBL" id="BARV01002125">
    <property type="protein sequence ID" value="GAH90013.1"/>
    <property type="molecule type" value="Genomic_DNA"/>
</dbReference>
<dbReference type="Pfam" id="PF05137">
    <property type="entry name" value="PilN"/>
    <property type="match status" value="1"/>
</dbReference>
<organism evidence="1">
    <name type="scientific">marine sediment metagenome</name>
    <dbReference type="NCBI Taxonomy" id="412755"/>
    <lineage>
        <taxon>unclassified sequences</taxon>
        <taxon>metagenomes</taxon>
        <taxon>ecological metagenomes</taxon>
    </lineage>
</organism>
<dbReference type="InterPro" id="IPR007813">
    <property type="entry name" value="PilN"/>
</dbReference>
<dbReference type="PANTHER" id="PTHR40278:SF1">
    <property type="entry name" value="DNA UTILIZATION PROTEIN HOFN"/>
    <property type="match status" value="1"/>
</dbReference>
<accession>X1L7A4</accession>
<dbReference type="PANTHER" id="PTHR40278">
    <property type="entry name" value="DNA UTILIZATION PROTEIN HOFN"/>
    <property type="match status" value="1"/>
</dbReference>
<gene>
    <name evidence="1" type="ORF">S06H3_05668</name>
</gene>
<evidence type="ECO:0000313" key="1">
    <source>
        <dbReference type="EMBL" id="GAH90013.1"/>
    </source>
</evidence>
<name>X1L7A4_9ZZZZ</name>
<sequence length="159" mass="18503">MFMGYVYIDNYYEIKSYQNRLALVSERFARLNKEVFRIVEYRKEWDSLRKKISLVSELKGKQMWWTPKLEDFSKLMPDNIWLSSISASSTTLTLKGFALPGDNRGFRSIENFVRQLKEDPTFSKILGEIHLSTVARTEAEKLPAMSFQLSGMVVSEESP</sequence>
<proteinExistence type="predicted"/>
<protein>
    <submittedName>
        <fullName evidence="1">Uncharacterized protein</fullName>
    </submittedName>
</protein>
<dbReference type="InterPro" id="IPR052534">
    <property type="entry name" value="Extracell_DNA_Util/SecSys_Comp"/>
</dbReference>